<dbReference type="PANTHER" id="PTHR12425:SF5">
    <property type="entry name" value="SYNEMBRYN"/>
    <property type="match status" value="1"/>
</dbReference>
<feature type="compositionally biased region" description="Polar residues" evidence="4">
    <location>
        <begin position="233"/>
        <end position="245"/>
    </location>
</feature>
<evidence type="ECO:0000256" key="1">
    <source>
        <dbReference type="ARBA" id="ARBA00009049"/>
    </source>
</evidence>
<protein>
    <recommendedName>
        <fullName evidence="7">Synembryn-A</fullName>
    </recommendedName>
</protein>
<dbReference type="Proteomes" id="UP000298061">
    <property type="component" value="Unassembled WGS sequence"/>
</dbReference>
<dbReference type="InterPro" id="IPR019318">
    <property type="entry name" value="Gua_nucleotide_exch_fac_Ric8"/>
</dbReference>
<feature type="region of interest" description="Disordered" evidence="4">
    <location>
        <begin position="444"/>
        <end position="464"/>
    </location>
</feature>
<dbReference type="EMBL" id="SFCI01000041">
    <property type="protein sequence ID" value="TFY83256.1"/>
    <property type="molecule type" value="Genomic_DNA"/>
</dbReference>
<dbReference type="AlphaFoldDB" id="A0A4Z0A843"/>
<comment type="similarity">
    <text evidence="1">Belongs to the synembryn family.</text>
</comment>
<evidence type="ECO:0008006" key="7">
    <source>
        <dbReference type="Google" id="ProtNLM"/>
    </source>
</evidence>
<dbReference type="PANTHER" id="PTHR12425">
    <property type="entry name" value="SYNEMBRYN"/>
    <property type="match status" value="1"/>
</dbReference>
<name>A0A4Z0A843_9AGAM</name>
<evidence type="ECO:0000256" key="4">
    <source>
        <dbReference type="SAM" id="MobiDB-lite"/>
    </source>
</evidence>
<keyword evidence="6" id="KW-1185">Reference proteome</keyword>
<dbReference type="GO" id="GO:0005737">
    <property type="term" value="C:cytoplasm"/>
    <property type="evidence" value="ECO:0007669"/>
    <property type="project" value="TreeGrafter"/>
</dbReference>
<proteinExistence type="inferred from homology"/>
<dbReference type="GO" id="GO:0007186">
    <property type="term" value="P:G protein-coupled receptor signaling pathway"/>
    <property type="evidence" value="ECO:0007669"/>
    <property type="project" value="TreeGrafter"/>
</dbReference>
<keyword evidence="2" id="KW-0344">Guanine-nucleotide releasing factor</keyword>
<dbReference type="STRING" id="135208.A0A4Z0A843"/>
<keyword evidence="3" id="KW-0143">Chaperone</keyword>
<dbReference type="GO" id="GO:0001965">
    <property type="term" value="F:G-protein alpha-subunit binding"/>
    <property type="evidence" value="ECO:0007669"/>
    <property type="project" value="TreeGrafter"/>
</dbReference>
<evidence type="ECO:0000256" key="3">
    <source>
        <dbReference type="ARBA" id="ARBA00023186"/>
    </source>
</evidence>
<dbReference type="GO" id="GO:0005085">
    <property type="term" value="F:guanyl-nucleotide exchange factor activity"/>
    <property type="evidence" value="ECO:0007669"/>
    <property type="project" value="UniProtKB-KW"/>
</dbReference>
<gene>
    <name evidence="5" type="ORF">EWM64_g757</name>
</gene>
<evidence type="ECO:0000313" key="6">
    <source>
        <dbReference type="Proteomes" id="UP000298061"/>
    </source>
</evidence>
<feature type="region of interest" description="Disordered" evidence="4">
    <location>
        <begin position="221"/>
        <end position="267"/>
    </location>
</feature>
<dbReference type="OrthoDB" id="5585685at2759"/>
<evidence type="ECO:0000313" key="5">
    <source>
        <dbReference type="EMBL" id="TFY83256.1"/>
    </source>
</evidence>
<reference evidence="5 6" key="1">
    <citation type="submission" date="2019-02" db="EMBL/GenBank/DDBJ databases">
        <title>Genome sequencing of the rare red list fungi Hericium alpestre (H. flagellum).</title>
        <authorList>
            <person name="Buettner E."/>
            <person name="Kellner H."/>
        </authorList>
    </citation>
    <scope>NUCLEOTIDE SEQUENCE [LARGE SCALE GENOMIC DNA]</scope>
    <source>
        <strain evidence="5 6">DSM 108284</strain>
    </source>
</reference>
<organism evidence="5 6">
    <name type="scientific">Hericium alpestre</name>
    <dbReference type="NCBI Taxonomy" id="135208"/>
    <lineage>
        <taxon>Eukaryota</taxon>
        <taxon>Fungi</taxon>
        <taxon>Dikarya</taxon>
        <taxon>Basidiomycota</taxon>
        <taxon>Agaricomycotina</taxon>
        <taxon>Agaricomycetes</taxon>
        <taxon>Russulales</taxon>
        <taxon>Hericiaceae</taxon>
        <taxon>Hericium</taxon>
    </lineage>
</organism>
<comment type="caution">
    <text evidence="5">The sequence shown here is derived from an EMBL/GenBank/DDBJ whole genome shotgun (WGS) entry which is preliminary data.</text>
</comment>
<sequence length="518" mass="55496">MAGVLQTYTSLSSASSTSEKSRVLQSIVDASPLSINDNERKELVVSLLNDLNLCKSSDGRLSTKDAALALTALKTLGKHPSAAAVMASAKNMSTLSSLARTLKDDFDASCEALRCIANTMLLIESARGTWISDSVKGGEDTVQLLHLVDCDRVTDFGAGEGKVLGEYWSDRLDGILPPLLRAFNTLPPTFPSPLAPPLTHIIHSLISIPITSNLRPIWLPSPPSSPRSSPRSASNTGSPVLSSDNRPLHGDGPSSPEKEKGGGSGAIGRALHALSAGRRSLSSRPTSPSSSAITSYDTLLRAYDLMEVSFSHFFPGNTDVDDKTIRQRAQEETDGTLDELFCPLVMLITKACIADQNARMRVKDWILPANLDRSGSALESRPDLLGRCLRLLASVYHPRLKDATGEMLFAICNSDATTLASQVGYGNVAGFLFNKGIMNAPPAAAPGDNVPTETPSGVPINPITGVAQEDRPMVEMTEEEKEQEAERLFVLFDRLERSGALPPNQNPIRRAVQSGHFG</sequence>
<dbReference type="Pfam" id="PF10165">
    <property type="entry name" value="Ric8"/>
    <property type="match status" value="2"/>
</dbReference>
<accession>A0A4Z0A843</accession>
<evidence type="ECO:0000256" key="2">
    <source>
        <dbReference type="ARBA" id="ARBA00022658"/>
    </source>
</evidence>